<evidence type="ECO:0000313" key="7">
    <source>
        <dbReference type="EMBL" id="TQM97713.1"/>
    </source>
</evidence>
<gene>
    <name evidence="7" type="ORF">FB476_2636</name>
</gene>
<keyword evidence="4 6" id="KW-1133">Transmembrane helix</keyword>
<keyword evidence="2" id="KW-1003">Cell membrane</keyword>
<feature type="transmembrane region" description="Helical" evidence="6">
    <location>
        <begin position="197"/>
        <end position="224"/>
    </location>
</feature>
<keyword evidence="8" id="KW-1185">Reference proteome</keyword>
<feature type="transmembrane region" description="Helical" evidence="6">
    <location>
        <begin position="262"/>
        <end position="282"/>
    </location>
</feature>
<evidence type="ECO:0000256" key="1">
    <source>
        <dbReference type="ARBA" id="ARBA00004651"/>
    </source>
</evidence>
<dbReference type="InterPro" id="IPR022791">
    <property type="entry name" value="L-PG_synthase/AglD"/>
</dbReference>
<proteinExistence type="predicted"/>
<keyword evidence="5 6" id="KW-0472">Membrane</keyword>
<evidence type="ECO:0000313" key="8">
    <source>
        <dbReference type="Proteomes" id="UP000315133"/>
    </source>
</evidence>
<evidence type="ECO:0000256" key="3">
    <source>
        <dbReference type="ARBA" id="ARBA00022692"/>
    </source>
</evidence>
<evidence type="ECO:0000256" key="5">
    <source>
        <dbReference type="ARBA" id="ARBA00023136"/>
    </source>
</evidence>
<feature type="transmembrane region" description="Helical" evidence="6">
    <location>
        <begin position="12"/>
        <end position="31"/>
    </location>
</feature>
<dbReference type="Proteomes" id="UP000315133">
    <property type="component" value="Unassembled WGS sequence"/>
</dbReference>
<feature type="transmembrane region" description="Helical" evidence="6">
    <location>
        <begin position="153"/>
        <end position="176"/>
    </location>
</feature>
<evidence type="ECO:0008006" key="9">
    <source>
        <dbReference type="Google" id="ProtNLM"/>
    </source>
</evidence>
<dbReference type="Pfam" id="PF03706">
    <property type="entry name" value="LPG_synthase_TM"/>
    <property type="match status" value="1"/>
</dbReference>
<evidence type="ECO:0000256" key="4">
    <source>
        <dbReference type="ARBA" id="ARBA00022989"/>
    </source>
</evidence>
<name>A0A543KRL1_9MICO</name>
<comment type="subcellular location">
    <subcellularLocation>
        <location evidence="1">Cell membrane</location>
        <topology evidence="1">Multi-pass membrane protein</topology>
    </subcellularLocation>
</comment>
<feature type="transmembrane region" description="Helical" evidence="6">
    <location>
        <begin position="120"/>
        <end position="141"/>
    </location>
</feature>
<reference evidence="7 8" key="1">
    <citation type="submission" date="2019-06" db="EMBL/GenBank/DDBJ databases">
        <title>Sequencing the genomes of 1000 actinobacteria strains.</title>
        <authorList>
            <person name="Klenk H.-P."/>
        </authorList>
    </citation>
    <scope>NUCLEOTIDE SEQUENCE [LARGE SCALE GENOMIC DNA]</scope>
    <source>
        <strain evidence="7 8">DSM 12362</strain>
    </source>
</reference>
<evidence type="ECO:0000256" key="6">
    <source>
        <dbReference type="SAM" id="Phobius"/>
    </source>
</evidence>
<comment type="caution">
    <text evidence="7">The sequence shown here is derived from an EMBL/GenBank/DDBJ whole genome shotgun (WGS) entry which is preliminary data.</text>
</comment>
<organism evidence="7 8">
    <name type="scientific">Ornithinimicrobium humiphilum</name>
    <dbReference type="NCBI Taxonomy" id="125288"/>
    <lineage>
        <taxon>Bacteria</taxon>
        <taxon>Bacillati</taxon>
        <taxon>Actinomycetota</taxon>
        <taxon>Actinomycetes</taxon>
        <taxon>Micrococcales</taxon>
        <taxon>Ornithinimicrobiaceae</taxon>
        <taxon>Ornithinimicrobium</taxon>
    </lineage>
</organism>
<dbReference type="GO" id="GO:0005886">
    <property type="term" value="C:plasma membrane"/>
    <property type="evidence" value="ECO:0007669"/>
    <property type="project" value="UniProtKB-SubCell"/>
</dbReference>
<sequence length="314" mass="32066">MTRVRRVLGSPWVRRGFVVAAVAAAVVAVVLEREAVGEALRTVSWSYVALALLLSVVNVLLAALSWRSVSAGLGAPLGKRDASVVYLVGQVGKYLPGGVWNLLASAELGSDRGIARRRTVGTMLLAALLSAVVAGATALATLPGVPGTRLEAWWWPALLAPVALLLVHPAVLNRILVTVLHLTRQTPLEERIGGRAVAAATLWSIASWVVVGLQVLVLALAVGAEPGVDLLRLTTGGYALAWLVGTALVFLPAGVGARETVLALALAPVLDAGGILVVVLLSRVLVTAGDLLAAGGALLAVRVAPPGAPGSDGS</sequence>
<dbReference type="EMBL" id="VFPU01000001">
    <property type="protein sequence ID" value="TQM97713.1"/>
    <property type="molecule type" value="Genomic_DNA"/>
</dbReference>
<feature type="transmembrane region" description="Helical" evidence="6">
    <location>
        <begin position="43"/>
        <end position="64"/>
    </location>
</feature>
<evidence type="ECO:0000256" key="2">
    <source>
        <dbReference type="ARBA" id="ARBA00022475"/>
    </source>
</evidence>
<dbReference type="AlphaFoldDB" id="A0A543KRL1"/>
<protein>
    <recommendedName>
        <fullName evidence="9">Lysylphosphatidylglycerol synthase-like protein</fullName>
    </recommendedName>
</protein>
<feature type="transmembrane region" description="Helical" evidence="6">
    <location>
        <begin position="236"/>
        <end position="255"/>
    </location>
</feature>
<keyword evidence="3 6" id="KW-0812">Transmembrane</keyword>
<accession>A0A543KRL1</accession>